<dbReference type="Proteomes" id="UP000242770">
    <property type="component" value="Unassembled WGS sequence"/>
</dbReference>
<sequence length="53" mass="5695">MVEGAKRHEAAMDAPTAISNDPLRWLVSRLSFQAHVLDAQEASTGEEGAEEDG</sequence>
<dbReference type="EMBL" id="CCFA01002489">
    <property type="protein sequence ID" value="CDS00371.1"/>
    <property type="molecule type" value="Genomic_DNA"/>
</dbReference>
<proteinExistence type="predicted"/>
<keyword evidence="2" id="KW-1185">Reference proteome</keyword>
<evidence type="ECO:0000313" key="1">
    <source>
        <dbReference type="EMBL" id="CDS00371.1"/>
    </source>
</evidence>
<dbReference type="STRING" id="49012.A0A0F7RU45"/>
<reference evidence="2" key="1">
    <citation type="submission" date="2014-06" db="EMBL/GenBank/DDBJ databases">
        <authorList>
            <person name="Berkman P.J."/>
        </authorList>
    </citation>
    <scope>NUCLEOTIDE SEQUENCE [LARGE SCALE GENOMIC DNA]</scope>
</reference>
<accession>A0A0F7RU45</accession>
<evidence type="ECO:0000313" key="2">
    <source>
        <dbReference type="Proteomes" id="UP000242770"/>
    </source>
</evidence>
<name>A0A0F7RU45_9BASI</name>
<organism evidence="1 2">
    <name type="scientific">Sporisorium scitamineum</name>
    <dbReference type="NCBI Taxonomy" id="49012"/>
    <lineage>
        <taxon>Eukaryota</taxon>
        <taxon>Fungi</taxon>
        <taxon>Dikarya</taxon>
        <taxon>Basidiomycota</taxon>
        <taxon>Ustilaginomycotina</taxon>
        <taxon>Ustilaginomycetes</taxon>
        <taxon>Ustilaginales</taxon>
        <taxon>Ustilaginaceae</taxon>
        <taxon>Sporisorium</taxon>
    </lineage>
</organism>
<protein>
    <submittedName>
        <fullName evidence="1">Uncharacterized protein</fullName>
    </submittedName>
</protein>
<gene>
    <name evidence="1" type="primary">SSCI41710.1</name>
</gene>
<dbReference type="AlphaFoldDB" id="A0A0F7RU45"/>